<dbReference type="EMBL" id="JAUSVF010000001">
    <property type="protein sequence ID" value="MDQ0319597.1"/>
    <property type="molecule type" value="Genomic_DNA"/>
</dbReference>
<gene>
    <name evidence="1" type="ORF">QO002_001735</name>
</gene>
<reference evidence="1 2" key="1">
    <citation type="submission" date="2023-07" db="EMBL/GenBank/DDBJ databases">
        <title>Genomic Encyclopedia of Type Strains, Phase IV (KMG-IV): sequencing the most valuable type-strain genomes for metagenomic binning, comparative biology and taxonomic classification.</title>
        <authorList>
            <person name="Goeker M."/>
        </authorList>
    </citation>
    <scope>NUCLEOTIDE SEQUENCE [LARGE SCALE GENOMIC DNA]</scope>
    <source>
        <strain evidence="1 2">DSM 1112</strain>
    </source>
</reference>
<name>A0ABU0BRU4_9HYPH</name>
<evidence type="ECO:0000313" key="1">
    <source>
        <dbReference type="EMBL" id="MDQ0319597.1"/>
    </source>
</evidence>
<sequence length="125" mass="13886">MVAAVFSDWVLPVFCMQHLLQEKQCHIAATFLSHLESEVNQGIKQFKRLKLIKSIRTLRMVKVGAGVSTEGLLGLGAISRSLSLRCISTSKRHHTSERYTPPLTGLSGERCSWSRKHAGGLHGLY</sequence>
<keyword evidence="2" id="KW-1185">Reference proteome</keyword>
<accession>A0ABU0BRU4</accession>
<proteinExistence type="predicted"/>
<organism evidence="1 2">
    <name type="scientific">Pararhizobium capsulatum DSM 1112</name>
    <dbReference type="NCBI Taxonomy" id="1121113"/>
    <lineage>
        <taxon>Bacteria</taxon>
        <taxon>Pseudomonadati</taxon>
        <taxon>Pseudomonadota</taxon>
        <taxon>Alphaproteobacteria</taxon>
        <taxon>Hyphomicrobiales</taxon>
        <taxon>Rhizobiaceae</taxon>
        <taxon>Rhizobium/Agrobacterium group</taxon>
        <taxon>Pararhizobium</taxon>
    </lineage>
</organism>
<comment type="caution">
    <text evidence="1">The sequence shown here is derived from an EMBL/GenBank/DDBJ whole genome shotgun (WGS) entry which is preliminary data.</text>
</comment>
<dbReference type="Proteomes" id="UP001230207">
    <property type="component" value="Unassembled WGS sequence"/>
</dbReference>
<evidence type="ECO:0000313" key="2">
    <source>
        <dbReference type="Proteomes" id="UP001230207"/>
    </source>
</evidence>
<protein>
    <submittedName>
        <fullName evidence="1">Uncharacterized protein</fullName>
    </submittedName>
</protein>